<feature type="domain" description="Putative Flp pilus-assembly TadG-like N-terminal" evidence="2">
    <location>
        <begin position="69"/>
        <end position="115"/>
    </location>
</feature>
<protein>
    <recommendedName>
        <fullName evidence="2">Putative Flp pilus-assembly TadG-like N-terminal domain-containing protein</fullName>
    </recommendedName>
</protein>
<keyword evidence="1" id="KW-0472">Membrane</keyword>
<proteinExistence type="predicted"/>
<dbReference type="AlphaFoldDB" id="A0A6V8NUS5"/>
<organism evidence="3 4">
    <name type="scientific">Candidatus Hakubella thermalkaliphila</name>
    <dbReference type="NCBI Taxonomy" id="2754717"/>
    <lineage>
        <taxon>Bacteria</taxon>
        <taxon>Bacillati</taxon>
        <taxon>Actinomycetota</taxon>
        <taxon>Actinomycetota incertae sedis</taxon>
        <taxon>Candidatus Hakubellales</taxon>
        <taxon>Candidatus Hakubellaceae</taxon>
        <taxon>Candidatus Hakubella</taxon>
    </lineage>
</organism>
<dbReference type="Pfam" id="PF13400">
    <property type="entry name" value="Tad"/>
    <property type="match status" value="1"/>
</dbReference>
<accession>A0A6V8NUS5</accession>
<reference evidence="3 4" key="1">
    <citation type="journal article" date="2020" name="Front. Microbiol.">
        <title>Single-cell genomics of novel Actinobacteria with the Wood-Ljungdahl pathway discovered in a serpentinizing system.</title>
        <authorList>
            <person name="Merino N."/>
            <person name="Kawai M."/>
            <person name="Boyd E.S."/>
            <person name="Colman D.R."/>
            <person name="McGlynn S.E."/>
            <person name="Nealson K.H."/>
            <person name="Kurokawa K."/>
            <person name="Hongoh Y."/>
        </authorList>
    </citation>
    <scope>NUCLEOTIDE SEQUENCE [LARGE SCALE GENOMIC DNA]</scope>
    <source>
        <strain evidence="3 4">S09_30</strain>
    </source>
</reference>
<evidence type="ECO:0000313" key="4">
    <source>
        <dbReference type="Proteomes" id="UP000585609"/>
    </source>
</evidence>
<keyword evidence="1" id="KW-0812">Transmembrane</keyword>
<keyword evidence="1" id="KW-1133">Transmembrane helix</keyword>
<gene>
    <name evidence="3" type="ORF">HKBW3S09_00657</name>
</gene>
<dbReference type="Proteomes" id="UP000585609">
    <property type="component" value="Unassembled WGS sequence"/>
</dbReference>
<feature type="non-terminal residue" evidence="3">
    <location>
        <position position="1"/>
    </location>
</feature>
<evidence type="ECO:0000259" key="2">
    <source>
        <dbReference type="Pfam" id="PF13400"/>
    </source>
</evidence>
<name>A0A6V8NUS5_9ACTN</name>
<evidence type="ECO:0000313" key="3">
    <source>
        <dbReference type="EMBL" id="GFP23190.1"/>
    </source>
</evidence>
<dbReference type="InterPro" id="IPR028087">
    <property type="entry name" value="Tad_N"/>
</dbReference>
<comment type="caution">
    <text evidence="3">The sequence shown here is derived from an EMBL/GenBank/DDBJ whole genome shotgun (WGS) entry which is preliminary data.</text>
</comment>
<sequence length="182" mass="19938">AQHLYHQILHEHGDGEGVRKVVQERLYRDGKTLDQYTGVVEGTLQEKQGRIEKTSASAEKAGQRGTEEGNISVAMLFLFTLAIFSILLLADLGVLLATKEELKAAADAASLAAAQEIFFLRDGRGVAQEYARRNGARLIGYSSDGQKVVVSVEKEVNYVFWGKLLSLPSTLEVTSAAEIREE</sequence>
<evidence type="ECO:0000256" key="1">
    <source>
        <dbReference type="SAM" id="Phobius"/>
    </source>
</evidence>
<dbReference type="EMBL" id="BLRW01000065">
    <property type="protein sequence ID" value="GFP23190.1"/>
    <property type="molecule type" value="Genomic_DNA"/>
</dbReference>
<feature type="transmembrane region" description="Helical" evidence="1">
    <location>
        <begin position="73"/>
        <end position="97"/>
    </location>
</feature>